<dbReference type="EMBL" id="VJMH01005105">
    <property type="protein sequence ID" value="KAF0700934.1"/>
    <property type="molecule type" value="Genomic_DNA"/>
</dbReference>
<dbReference type="Gene3D" id="3.40.50.1820">
    <property type="entry name" value="alpha/beta hydrolase"/>
    <property type="match status" value="1"/>
</dbReference>
<sequence length="488" mass="53901">MSVDETSPLVASVNPLRRRTNNLLVLVVALVVLGLCLTRDPQVRPATVHLDVSDVFCDAAAQASGYIQLPKKTDDHYFYWFFASRDQPNTDPLILWLTGGPGASSLLALLTENGPCVVGADANSTTSNPYSWTNNASVLWVDQPTGTGFSYGAPGDFDRTEDDVGANMYAFLQRWLQANPTYIGRPFFITGESYSGQYIPVIASTILDRQATVNNATQRNDDDDVMINLQGIALGNAIVSQQVQFQHQLDLFYENAYNLTLLNASSLASYEHNLASFIQWTAQCSQLQNVTACHELTSESVRAILLGPIVLEAKVNPYDMRQPSILTPDGGIPDDILATPTTDNVKRFLNQPHVRARLGLSDASPSWAITSPDVSRHLRFDATRDYEAIVASLLHRHVRVLVYAGDADLICNWRGCEAWTLHMRWAGQNVFASAIERPFALANEVKGAVRSAQNLTFLRVFNSGHMVPSNQPEATLTMIQRFVRNEPL</sequence>
<comment type="similarity">
    <text evidence="1">Belongs to the peptidase S10 family.</text>
</comment>
<dbReference type="GO" id="GO:0004185">
    <property type="term" value="F:serine-type carboxypeptidase activity"/>
    <property type="evidence" value="ECO:0007669"/>
    <property type="project" value="InterPro"/>
</dbReference>
<dbReference type="InterPro" id="IPR001563">
    <property type="entry name" value="Peptidase_S10"/>
</dbReference>
<dbReference type="Gene3D" id="1.10.287.410">
    <property type="match status" value="1"/>
</dbReference>
<organism evidence="7 8">
    <name type="scientific">Aphanomyces stellatus</name>
    <dbReference type="NCBI Taxonomy" id="120398"/>
    <lineage>
        <taxon>Eukaryota</taxon>
        <taxon>Sar</taxon>
        <taxon>Stramenopiles</taxon>
        <taxon>Oomycota</taxon>
        <taxon>Saprolegniomycetes</taxon>
        <taxon>Saprolegniales</taxon>
        <taxon>Verrucalvaceae</taxon>
        <taxon>Aphanomyces</taxon>
    </lineage>
</organism>
<dbReference type="GO" id="GO:0006508">
    <property type="term" value="P:proteolysis"/>
    <property type="evidence" value="ECO:0007669"/>
    <property type="project" value="UniProtKB-KW"/>
</dbReference>
<keyword evidence="3" id="KW-0645">Protease</keyword>
<evidence type="ECO:0000313" key="6">
    <source>
        <dbReference type="EMBL" id="KAF0700934.1"/>
    </source>
</evidence>
<evidence type="ECO:0000256" key="2">
    <source>
        <dbReference type="ARBA" id="ARBA00022645"/>
    </source>
</evidence>
<dbReference type="PANTHER" id="PTHR11802">
    <property type="entry name" value="SERINE PROTEASE FAMILY S10 SERINE CARBOXYPEPTIDASE"/>
    <property type="match status" value="1"/>
</dbReference>
<keyword evidence="5" id="KW-0325">Glycoprotein</keyword>
<dbReference type="SUPFAM" id="SSF53474">
    <property type="entry name" value="alpha/beta-Hydrolases"/>
    <property type="match status" value="1"/>
</dbReference>
<dbReference type="PROSITE" id="PS00560">
    <property type="entry name" value="CARBOXYPEPT_SER_HIS"/>
    <property type="match status" value="1"/>
</dbReference>
<gene>
    <name evidence="7" type="primary">Aste57867_8544</name>
    <name evidence="6" type="ORF">As57867_008512</name>
    <name evidence="7" type="ORF">ASTE57867_8544</name>
</gene>
<keyword evidence="8" id="KW-1185">Reference proteome</keyword>
<keyword evidence="2" id="KW-0121">Carboxypeptidase</keyword>
<evidence type="ECO:0000256" key="4">
    <source>
        <dbReference type="ARBA" id="ARBA00022801"/>
    </source>
</evidence>
<accession>A0A485KKN0</accession>
<evidence type="ECO:0000256" key="5">
    <source>
        <dbReference type="ARBA" id="ARBA00023180"/>
    </source>
</evidence>
<reference evidence="7 8" key="1">
    <citation type="submission" date="2019-03" db="EMBL/GenBank/DDBJ databases">
        <authorList>
            <person name="Gaulin E."/>
            <person name="Dumas B."/>
        </authorList>
    </citation>
    <scope>NUCLEOTIDE SEQUENCE [LARGE SCALE GENOMIC DNA]</scope>
    <source>
        <strain evidence="7">CBS 568.67</strain>
    </source>
</reference>
<dbReference type="Proteomes" id="UP000332933">
    <property type="component" value="Unassembled WGS sequence"/>
</dbReference>
<dbReference type="Pfam" id="PF00450">
    <property type="entry name" value="Peptidase_S10"/>
    <property type="match status" value="1"/>
</dbReference>
<reference evidence="6" key="2">
    <citation type="submission" date="2019-06" db="EMBL/GenBank/DDBJ databases">
        <title>Genomics analysis of Aphanomyces spp. identifies a new class of oomycete effector associated with host adaptation.</title>
        <authorList>
            <person name="Gaulin E."/>
        </authorList>
    </citation>
    <scope>NUCLEOTIDE SEQUENCE</scope>
    <source>
        <strain evidence="6">CBS 578.67</strain>
    </source>
</reference>
<proteinExistence type="inferred from homology"/>
<protein>
    <submittedName>
        <fullName evidence="7">Aste57867_8544 protein</fullName>
    </submittedName>
</protein>
<dbReference type="PRINTS" id="PR00724">
    <property type="entry name" value="CRBOXYPTASEC"/>
</dbReference>
<name>A0A485KKN0_9STRA</name>
<keyword evidence="4" id="KW-0378">Hydrolase</keyword>
<dbReference type="EMBL" id="CAADRA010005126">
    <property type="protein sequence ID" value="VFT85430.1"/>
    <property type="molecule type" value="Genomic_DNA"/>
</dbReference>
<dbReference type="InterPro" id="IPR029058">
    <property type="entry name" value="AB_hydrolase_fold"/>
</dbReference>
<evidence type="ECO:0000313" key="8">
    <source>
        <dbReference type="Proteomes" id="UP000332933"/>
    </source>
</evidence>
<evidence type="ECO:0000313" key="7">
    <source>
        <dbReference type="EMBL" id="VFT85430.1"/>
    </source>
</evidence>
<dbReference type="PANTHER" id="PTHR11802:SF113">
    <property type="entry name" value="SERINE CARBOXYPEPTIDASE CTSA-4.1"/>
    <property type="match status" value="1"/>
</dbReference>
<evidence type="ECO:0000256" key="3">
    <source>
        <dbReference type="ARBA" id="ARBA00022670"/>
    </source>
</evidence>
<dbReference type="AlphaFoldDB" id="A0A485KKN0"/>
<evidence type="ECO:0000256" key="1">
    <source>
        <dbReference type="ARBA" id="ARBA00009431"/>
    </source>
</evidence>
<dbReference type="OrthoDB" id="443318at2759"/>
<dbReference type="InterPro" id="IPR033124">
    <property type="entry name" value="Ser_caboxypep_his_AS"/>
</dbReference>